<dbReference type="PANTHER" id="PTHR31973">
    <property type="entry name" value="POLYPROTEIN, PUTATIVE-RELATED"/>
    <property type="match status" value="1"/>
</dbReference>
<keyword evidence="3" id="KW-1185">Reference proteome</keyword>
<gene>
    <name evidence="2" type="ORF">QN277_029248</name>
</gene>
<dbReference type="AlphaFoldDB" id="A0AAE1J4X4"/>
<dbReference type="Pfam" id="PF03108">
    <property type="entry name" value="DBD_Tnp_Mut"/>
    <property type="match status" value="1"/>
</dbReference>
<reference evidence="2" key="1">
    <citation type="submission" date="2023-10" db="EMBL/GenBank/DDBJ databases">
        <title>Chromosome-level genome of the transformable northern wattle, Acacia crassicarpa.</title>
        <authorList>
            <person name="Massaro I."/>
            <person name="Sinha N.R."/>
            <person name="Poethig S."/>
            <person name="Leichty A.R."/>
        </authorList>
    </citation>
    <scope>NUCLEOTIDE SEQUENCE</scope>
    <source>
        <strain evidence="2">Acra3RX</strain>
        <tissue evidence="2">Leaf</tissue>
    </source>
</reference>
<dbReference type="Proteomes" id="UP001293593">
    <property type="component" value="Unassembled WGS sequence"/>
</dbReference>
<sequence length="139" mass="16260">MTFEDTKELKRAIDKYTITLGVNLKTVRSDKKTCKVLCEDGCPFSLYTSTYGLSMGWQVKSLAYEHICVCVHKNPRAFTMWLAEYFKEKVQEAPQFKTKEMKNEVQRDLKVCVSVHKCKRTKKKIMEEMEAISRMNLES</sequence>
<dbReference type="EMBL" id="JAWXYG010000009">
    <property type="protein sequence ID" value="KAK4263892.1"/>
    <property type="molecule type" value="Genomic_DNA"/>
</dbReference>
<feature type="domain" description="Transposase MuDR plant" evidence="1">
    <location>
        <begin position="2"/>
        <end position="48"/>
    </location>
</feature>
<name>A0AAE1J4X4_9FABA</name>
<organism evidence="2 3">
    <name type="scientific">Acacia crassicarpa</name>
    <name type="common">northern wattle</name>
    <dbReference type="NCBI Taxonomy" id="499986"/>
    <lineage>
        <taxon>Eukaryota</taxon>
        <taxon>Viridiplantae</taxon>
        <taxon>Streptophyta</taxon>
        <taxon>Embryophyta</taxon>
        <taxon>Tracheophyta</taxon>
        <taxon>Spermatophyta</taxon>
        <taxon>Magnoliopsida</taxon>
        <taxon>eudicotyledons</taxon>
        <taxon>Gunneridae</taxon>
        <taxon>Pentapetalae</taxon>
        <taxon>rosids</taxon>
        <taxon>fabids</taxon>
        <taxon>Fabales</taxon>
        <taxon>Fabaceae</taxon>
        <taxon>Caesalpinioideae</taxon>
        <taxon>mimosoid clade</taxon>
        <taxon>Acacieae</taxon>
        <taxon>Acacia</taxon>
    </lineage>
</organism>
<evidence type="ECO:0000313" key="3">
    <source>
        <dbReference type="Proteomes" id="UP001293593"/>
    </source>
</evidence>
<evidence type="ECO:0000313" key="2">
    <source>
        <dbReference type="EMBL" id="KAK4263892.1"/>
    </source>
</evidence>
<dbReference type="InterPro" id="IPR004332">
    <property type="entry name" value="Transposase_MuDR"/>
</dbReference>
<proteinExistence type="predicted"/>
<accession>A0AAE1J4X4</accession>
<protein>
    <recommendedName>
        <fullName evidence="1">Transposase MuDR plant domain-containing protein</fullName>
    </recommendedName>
</protein>
<comment type="caution">
    <text evidence="2">The sequence shown here is derived from an EMBL/GenBank/DDBJ whole genome shotgun (WGS) entry which is preliminary data.</text>
</comment>
<dbReference type="PANTHER" id="PTHR31973:SF189">
    <property type="entry name" value="TRANSPOSASE, MUDR, PLANT, MULE TRANSPOSASE DOMAIN PROTEIN-RELATED"/>
    <property type="match status" value="1"/>
</dbReference>
<evidence type="ECO:0000259" key="1">
    <source>
        <dbReference type="Pfam" id="PF03108"/>
    </source>
</evidence>